<protein>
    <submittedName>
        <fullName evidence="3">Histone H2A.N</fullName>
    </submittedName>
</protein>
<dbReference type="GeneID" id="129392723"/>
<accession>A0A9W2X2U0</accession>
<reference evidence="3" key="1">
    <citation type="submission" date="2025-08" db="UniProtKB">
        <authorList>
            <consortium name="RefSeq"/>
        </authorList>
    </citation>
    <scope>IDENTIFICATION</scope>
    <source>
        <tissue evidence="3">Muscle</tissue>
    </source>
</reference>
<dbReference type="SUPFAM" id="SSF47113">
    <property type="entry name" value="Histone-fold"/>
    <property type="match status" value="1"/>
</dbReference>
<dbReference type="OrthoDB" id="9448383at2759"/>
<dbReference type="AlphaFoldDB" id="A0A9W2X2U0"/>
<keyword evidence="2" id="KW-1185">Reference proteome</keyword>
<sequence>MHFTCLRGLRFPKKKPIIYIPAKEKDERASSAFGKTRRKKKEAYFSYTGEIPKPTHPDFSGCSWILDALGALEDWWLERVSLEAVRLSLYSHRRTVTSREILEAVKQRCSRKSLGINETLRVPLPPFPPNGPASARAREPPVGSLSHSFAAARAFRGPNPRPARGPGGDGGAW</sequence>
<dbReference type="GO" id="GO:0046982">
    <property type="term" value="F:protein heterodimerization activity"/>
    <property type="evidence" value="ECO:0007669"/>
    <property type="project" value="InterPro"/>
</dbReference>
<feature type="region of interest" description="Disordered" evidence="1">
    <location>
        <begin position="120"/>
        <end position="173"/>
    </location>
</feature>
<organism evidence="2 3">
    <name type="scientific">Physeter macrocephalus</name>
    <name type="common">Sperm whale</name>
    <name type="synonym">Physeter catodon</name>
    <dbReference type="NCBI Taxonomy" id="9755"/>
    <lineage>
        <taxon>Eukaryota</taxon>
        <taxon>Metazoa</taxon>
        <taxon>Chordata</taxon>
        <taxon>Craniata</taxon>
        <taxon>Vertebrata</taxon>
        <taxon>Euteleostomi</taxon>
        <taxon>Mammalia</taxon>
        <taxon>Eutheria</taxon>
        <taxon>Laurasiatheria</taxon>
        <taxon>Artiodactyla</taxon>
        <taxon>Whippomorpha</taxon>
        <taxon>Cetacea</taxon>
        <taxon>Odontoceti</taxon>
        <taxon>Physeteridae</taxon>
        <taxon>Physeter</taxon>
    </lineage>
</organism>
<proteinExistence type="predicted"/>
<evidence type="ECO:0000313" key="2">
    <source>
        <dbReference type="Proteomes" id="UP000248484"/>
    </source>
</evidence>
<dbReference type="Gene3D" id="1.10.20.10">
    <property type="entry name" value="Histone, subunit A"/>
    <property type="match status" value="1"/>
</dbReference>
<dbReference type="Proteomes" id="UP000248484">
    <property type="component" value="Chromosome 14"/>
</dbReference>
<gene>
    <name evidence="3" type="primary">H2BN1</name>
</gene>
<dbReference type="RefSeq" id="XP_054945761.1">
    <property type="nucleotide sequence ID" value="XM_055089786.1"/>
</dbReference>
<evidence type="ECO:0000256" key="1">
    <source>
        <dbReference type="SAM" id="MobiDB-lite"/>
    </source>
</evidence>
<name>A0A9W2X2U0_PHYMC</name>
<dbReference type="InterPro" id="IPR009072">
    <property type="entry name" value="Histone-fold"/>
</dbReference>
<evidence type="ECO:0000313" key="3">
    <source>
        <dbReference type="RefSeq" id="XP_054945761.1"/>
    </source>
</evidence>
<feature type="compositionally biased region" description="Low complexity" evidence="1">
    <location>
        <begin position="150"/>
        <end position="164"/>
    </location>
</feature>
<dbReference type="KEGG" id="pcad:129392723"/>